<reference evidence="1 2" key="1">
    <citation type="submission" date="2020-07" db="EMBL/GenBank/DDBJ databases">
        <title>Sequencing the genomes of 1000 actinobacteria strains.</title>
        <authorList>
            <person name="Klenk H.-P."/>
        </authorList>
    </citation>
    <scope>NUCLEOTIDE SEQUENCE [LARGE SCALE GENOMIC DNA]</scope>
    <source>
        <strain evidence="1 2">DSM 45772</strain>
    </source>
</reference>
<dbReference type="RefSeq" id="WP_281376245.1">
    <property type="nucleotide sequence ID" value="NZ_BAABHP010000012.1"/>
</dbReference>
<dbReference type="Proteomes" id="UP000535890">
    <property type="component" value="Unassembled WGS sequence"/>
</dbReference>
<protein>
    <submittedName>
        <fullName evidence="1">Uncharacterized protein</fullName>
    </submittedName>
</protein>
<proteinExistence type="predicted"/>
<dbReference type="EMBL" id="JACCBN010000001">
    <property type="protein sequence ID" value="NYD34170.1"/>
    <property type="molecule type" value="Genomic_DNA"/>
</dbReference>
<evidence type="ECO:0000313" key="1">
    <source>
        <dbReference type="EMBL" id="NYD34170.1"/>
    </source>
</evidence>
<sequence>MREALVIEPETRTATLYRAGRVVEPTCTEVLGVAFETVGGH</sequence>
<gene>
    <name evidence="1" type="ORF">BJ983_000272</name>
</gene>
<comment type="caution">
    <text evidence="1">The sequence shown here is derived from an EMBL/GenBank/DDBJ whole genome shotgun (WGS) entry which is preliminary data.</text>
</comment>
<name>A0A7Y9DRM8_9PSEU</name>
<organism evidence="1 2">
    <name type="scientific">Actinomycetospora corticicola</name>
    <dbReference type="NCBI Taxonomy" id="663602"/>
    <lineage>
        <taxon>Bacteria</taxon>
        <taxon>Bacillati</taxon>
        <taxon>Actinomycetota</taxon>
        <taxon>Actinomycetes</taxon>
        <taxon>Pseudonocardiales</taxon>
        <taxon>Pseudonocardiaceae</taxon>
        <taxon>Actinomycetospora</taxon>
    </lineage>
</organism>
<evidence type="ECO:0000313" key="2">
    <source>
        <dbReference type="Proteomes" id="UP000535890"/>
    </source>
</evidence>
<keyword evidence="2" id="KW-1185">Reference proteome</keyword>
<dbReference type="AlphaFoldDB" id="A0A7Y9DRM8"/>
<accession>A0A7Y9DRM8</accession>